<evidence type="ECO:0000256" key="1">
    <source>
        <dbReference type="SAM" id="Phobius"/>
    </source>
</evidence>
<feature type="transmembrane region" description="Helical" evidence="1">
    <location>
        <begin position="48"/>
        <end position="73"/>
    </location>
</feature>
<evidence type="ECO:0000313" key="2">
    <source>
        <dbReference type="EMBL" id="OMJ30429.1"/>
    </source>
</evidence>
<name>A0A1R1YU63_9FUNG</name>
<reference evidence="3" key="1">
    <citation type="submission" date="2017-01" db="EMBL/GenBank/DDBJ databases">
        <authorList>
            <person name="Wang Y."/>
            <person name="White M."/>
            <person name="Kvist S."/>
            <person name="Moncalvo J.-M."/>
        </authorList>
    </citation>
    <scope>NUCLEOTIDE SEQUENCE [LARGE SCALE GENOMIC DNA]</scope>
    <source>
        <strain evidence="3">ID-206-W2</strain>
    </source>
</reference>
<protein>
    <submittedName>
        <fullName evidence="2">Uncharacterized protein</fullName>
    </submittedName>
</protein>
<keyword evidence="1" id="KW-0812">Transmembrane</keyword>
<dbReference type="AlphaFoldDB" id="A0A1R1YU63"/>
<evidence type="ECO:0000313" key="3">
    <source>
        <dbReference type="Proteomes" id="UP000187429"/>
    </source>
</evidence>
<keyword evidence="1" id="KW-0472">Membrane</keyword>
<comment type="caution">
    <text evidence="2">The sequence shown here is derived from an EMBL/GenBank/DDBJ whole genome shotgun (WGS) entry which is preliminary data.</text>
</comment>
<keyword evidence="3" id="KW-1185">Reference proteome</keyword>
<dbReference type="Proteomes" id="UP000187429">
    <property type="component" value="Unassembled WGS sequence"/>
</dbReference>
<dbReference type="EMBL" id="LSSM01000005">
    <property type="protein sequence ID" value="OMJ30429.1"/>
    <property type="molecule type" value="Genomic_DNA"/>
</dbReference>
<sequence>MSLRVSCAFWETPQTLRPGVPPMHNIFFSLGLFPETISNKDTGLKFGLLLIAIFLIPIPETSGGLILELIILAQLMGG</sequence>
<gene>
    <name evidence="2" type="ORF">AYI69_g29</name>
</gene>
<accession>A0A1R1YU63</accession>
<organism evidence="2 3">
    <name type="scientific">Smittium culicis</name>
    <dbReference type="NCBI Taxonomy" id="133412"/>
    <lineage>
        <taxon>Eukaryota</taxon>
        <taxon>Fungi</taxon>
        <taxon>Fungi incertae sedis</taxon>
        <taxon>Zoopagomycota</taxon>
        <taxon>Kickxellomycotina</taxon>
        <taxon>Harpellomycetes</taxon>
        <taxon>Harpellales</taxon>
        <taxon>Legeriomycetaceae</taxon>
        <taxon>Smittium</taxon>
    </lineage>
</organism>
<keyword evidence="1" id="KW-1133">Transmembrane helix</keyword>
<proteinExistence type="predicted"/>